<gene>
    <name evidence="2" type="ORF">BAE44_0008831</name>
</gene>
<evidence type="ECO:0000259" key="1">
    <source>
        <dbReference type="SMART" id="SM00256"/>
    </source>
</evidence>
<dbReference type="Gene3D" id="1.20.1280.50">
    <property type="match status" value="1"/>
</dbReference>
<sequence>MGDGWDGIPADVIVEILLRILLCPRGRLRLVCRHWRDVIDERAPEPWGRAKVLAFFGKRALAAAPAPLSSTSCREGRTAVAGSWI</sequence>
<dbReference type="SMART" id="SM00256">
    <property type="entry name" value="FBOX"/>
    <property type="match status" value="1"/>
</dbReference>
<dbReference type="Pfam" id="PF00646">
    <property type="entry name" value="F-box"/>
    <property type="match status" value="1"/>
</dbReference>
<proteinExistence type="predicted"/>
<reference evidence="2 3" key="1">
    <citation type="submission" date="2016-09" db="EMBL/GenBank/DDBJ databases">
        <title>The draft genome of Dichanthelium oligosanthes: A C3 panicoid grass species.</title>
        <authorList>
            <person name="Studer A.J."/>
            <person name="Schnable J.C."/>
            <person name="Brutnell T.P."/>
        </authorList>
    </citation>
    <scope>NUCLEOTIDE SEQUENCE [LARGE SCALE GENOMIC DNA]</scope>
    <source>
        <strain evidence="3">cv. Kellogg 1175</strain>
        <tissue evidence="2">Leaf</tissue>
    </source>
</reference>
<accession>A0A1E5VYI5</accession>
<dbReference type="EMBL" id="LWDX02026202">
    <property type="protein sequence ID" value="OEL30156.1"/>
    <property type="molecule type" value="Genomic_DNA"/>
</dbReference>
<dbReference type="InterPro" id="IPR001810">
    <property type="entry name" value="F-box_dom"/>
</dbReference>
<organism evidence="2 3">
    <name type="scientific">Dichanthelium oligosanthes</name>
    <dbReference type="NCBI Taxonomy" id="888268"/>
    <lineage>
        <taxon>Eukaryota</taxon>
        <taxon>Viridiplantae</taxon>
        <taxon>Streptophyta</taxon>
        <taxon>Embryophyta</taxon>
        <taxon>Tracheophyta</taxon>
        <taxon>Spermatophyta</taxon>
        <taxon>Magnoliopsida</taxon>
        <taxon>Liliopsida</taxon>
        <taxon>Poales</taxon>
        <taxon>Poaceae</taxon>
        <taxon>PACMAD clade</taxon>
        <taxon>Panicoideae</taxon>
        <taxon>Panicodae</taxon>
        <taxon>Paniceae</taxon>
        <taxon>Dichantheliinae</taxon>
        <taxon>Dichanthelium</taxon>
    </lineage>
</organism>
<name>A0A1E5VYI5_9POAL</name>
<evidence type="ECO:0000313" key="2">
    <source>
        <dbReference type="EMBL" id="OEL30156.1"/>
    </source>
</evidence>
<keyword evidence="3" id="KW-1185">Reference proteome</keyword>
<dbReference type="SUPFAM" id="SSF81383">
    <property type="entry name" value="F-box domain"/>
    <property type="match status" value="1"/>
</dbReference>
<dbReference type="InterPro" id="IPR036047">
    <property type="entry name" value="F-box-like_dom_sf"/>
</dbReference>
<evidence type="ECO:0000313" key="3">
    <source>
        <dbReference type="Proteomes" id="UP000095767"/>
    </source>
</evidence>
<dbReference type="OrthoDB" id="695330at2759"/>
<protein>
    <recommendedName>
        <fullName evidence="1">F-box domain-containing protein</fullName>
    </recommendedName>
</protein>
<feature type="domain" description="F-box" evidence="1">
    <location>
        <begin position="8"/>
        <end position="50"/>
    </location>
</feature>
<comment type="caution">
    <text evidence="2">The sequence shown here is derived from an EMBL/GenBank/DDBJ whole genome shotgun (WGS) entry which is preliminary data.</text>
</comment>
<dbReference type="AlphaFoldDB" id="A0A1E5VYI5"/>
<dbReference type="Proteomes" id="UP000095767">
    <property type="component" value="Unassembled WGS sequence"/>
</dbReference>